<dbReference type="Pfam" id="PF05935">
    <property type="entry name" value="Arylsulfotrans"/>
    <property type="match status" value="1"/>
</dbReference>
<dbReference type="Proteomes" id="UP000663940">
    <property type="component" value="Chromosome"/>
</dbReference>
<dbReference type="PANTHER" id="PTHR35340:SF5">
    <property type="entry name" value="ASST-DOMAIN-CONTAINING PROTEIN"/>
    <property type="match status" value="1"/>
</dbReference>
<reference evidence="1 3" key="1">
    <citation type="submission" date="2019-08" db="EMBL/GenBank/DDBJ databases">
        <title>Comparative genome analysis confer to the adaptation heavy metal polluted environment.</title>
        <authorList>
            <person name="Li Y."/>
        </authorList>
    </citation>
    <scope>NUCLEOTIDE SEQUENCE [LARGE SCALE GENOMIC DNA]</scope>
    <source>
        <strain evidence="1 3">P2</strain>
    </source>
</reference>
<dbReference type="RefSeq" id="WP_112655257.1">
    <property type="nucleotide sequence ID" value="NZ_CP043451.1"/>
</dbReference>
<evidence type="ECO:0000313" key="2">
    <source>
        <dbReference type="EMBL" id="QTE53055.1"/>
    </source>
</evidence>
<evidence type="ECO:0000313" key="4">
    <source>
        <dbReference type="Proteomes" id="UP000663940"/>
    </source>
</evidence>
<dbReference type="SUPFAM" id="SSF50969">
    <property type="entry name" value="YVTN repeat-like/Quinoprotein amine dehydrogenase"/>
    <property type="match status" value="1"/>
</dbReference>
<sequence>MLQILVMKDWFKVLAAGLLVSIICGCSRSNLIKEIHIGLYNNNKLKIKLDVMTSKPVDLYAEYWIEGKQPVKYRSTTTTSGTSYKLLLCNILPDTTYSYHIVTVDGGDTVVSKTHAFKSHQLPLFLQEQFHAKTAAKATLPVQFNDGLMLINKRYAPGVAFLVDAKGQIRWYHMIDSLGFKVINFTKDKTLLSILGRNDEPTSYGSEILEVNMLGDTLLHLTKGQGDFRQTIHHEILKNNKGQLVTIFVDKKIMDLTSVGGSKQDTVNGDGIMVMDKAGKQLYKWSVFDVMDPLKDPKILKTKKDWMHANSLSYDTDGNYLMSFYNNGQIWKINSRDGKIIYKFGKGGTIAMPADCNFTQAHAAHINKQGNLMFFDNGVEKHQSGVYAMKIDEKNQTSTIAMHIKLPKEIFNGRMGSAYMINDTTTLVCCSKRHIVVLANDKGVLQWTMETSVPTYRAGFIKYKQLDPFLKPE</sequence>
<protein>
    <submittedName>
        <fullName evidence="2">Aryl-sulfate sulfotransferase</fullName>
    </submittedName>
</protein>
<dbReference type="AlphaFoldDB" id="A0AAE6JFK7"/>
<gene>
    <name evidence="1" type="ORF">DIU31_013355</name>
    <name evidence="2" type="ORF">J3L21_14210</name>
</gene>
<dbReference type="EMBL" id="CP071880">
    <property type="protein sequence ID" value="QTE53055.1"/>
    <property type="molecule type" value="Genomic_DNA"/>
</dbReference>
<evidence type="ECO:0000313" key="1">
    <source>
        <dbReference type="EMBL" id="QEM04448.1"/>
    </source>
</evidence>
<reference evidence="2 4" key="2">
    <citation type="submission" date="2021-03" db="EMBL/GenBank/DDBJ databases">
        <title>Mucilaginibacter strains isolated from gold and copper mining confer multi heavy-metal resistance.</title>
        <authorList>
            <person name="Li Y."/>
        </authorList>
    </citation>
    <scope>NUCLEOTIDE SEQUENCE [LARGE SCALE GENOMIC DNA]</scope>
    <source>
        <strain evidence="2 4">P2-4</strain>
    </source>
</reference>
<dbReference type="PANTHER" id="PTHR35340">
    <property type="entry name" value="PQQ ENZYME REPEAT PROTEIN-RELATED"/>
    <property type="match status" value="1"/>
</dbReference>
<dbReference type="InterPro" id="IPR011044">
    <property type="entry name" value="Quino_amine_DH_bsu"/>
</dbReference>
<accession>A0AAE6JFK7</accession>
<dbReference type="InterPro" id="IPR010262">
    <property type="entry name" value="Arylsulfotransferase_bact"/>
</dbReference>
<dbReference type="Proteomes" id="UP000250557">
    <property type="component" value="Chromosome"/>
</dbReference>
<evidence type="ECO:0000313" key="3">
    <source>
        <dbReference type="Proteomes" id="UP000250557"/>
    </source>
</evidence>
<name>A0AAE6JFK7_9SPHI</name>
<dbReference type="GO" id="GO:0004062">
    <property type="term" value="F:aryl sulfotransferase activity"/>
    <property type="evidence" value="ECO:0007669"/>
    <property type="project" value="InterPro"/>
</dbReference>
<proteinExistence type="predicted"/>
<dbReference type="EMBL" id="CP043451">
    <property type="protein sequence ID" value="QEM04448.1"/>
    <property type="molecule type" value="Genomic_DNA"/>
</dbReference>
<keyword evidence="4" id="KW-1185">Reference proteome</keyword>
<dbReference type="InterPro" id="IPR053143">
    <property type="entry name" value="Arylsulfate_ST"/>
</dbReference>
<organism evidence="1 3">
    <name type="scientific">Mucilaginibacter rubeus</name>
    <dbReference type="NCBI Taxonomy" id="2027860"/>
    <lineage>
        <taxon>Bacteria</taxon>
        <taxon>Pseudomonadati</taxon>
        <taxon>Bacteroidota</taxon>
        <taxon>Sphingobacteriia</taxon>
        <taxon>Sphingobacteriales</taxon>
        <taxon>Sphingobacteriaceae</taxon>
        <taxon>Mucilaginibacter</taxon>
    </lineage>
</organism>